<sequence length="114" mass="12365">MSNFKKAIKLSPSDNVATLLSDVGKGEQVEIIDDKSKVIGVYTALQAIPFGNKIALRNFANHTIVNKGGYPIGLTCAGIHLGDLVHVQNVRSTRVDIPAPIIEQIIQQMQIESE</sequence>
<comment type="caution">
    <text evidence="1">The sequence shown here is derived from an EMBL/GenBank/DDBJ whole genome shotgun (WGS) entry which is preliminary data.</text>
</comment>
<keyword evidence="1" id="KW-0808">Transferase</keyword>
<protein>
    <submittedName>
        <fullName evidence="1">Carbohydrate kinase</fullName>
    </submittedName>
</protein>
<evidence type="ECO:0000313" key="2">
    <source>
        <dbReference type="Proteomes" id="UP000078406"/>
    </source>
</evidence>
<evidence type="ECO:0000313" key="1">
    <source>
        <dbReference type="EMBL" id="OAJ94826.1"/>
    </source>
</evidence>
<dbReference type="AlphaFoldDB" id="A0A177Y2J8"/>
<dbReference type="Gene3D" id="2.30.130.110">
    <property type="match status" value="1"/>
</dbReference>
<dbReference type="GO" id="GO:0016301">
    <property type="term" value="F:kinase activity"/>
    <property type="evidence" value="ECO:0007669"/>
    <property type="project" value="UniProtKB-KW"/>
</dbReference>
<dbReference type="EMBL" id="LLEI02000021">
    <property type="protein sequence ID" value="OAJ94826.1"/>
    <property type="molecule type" value="Genomic_DNA"/>
</dbReference>
<dbReference type="CDD" id="cd11613">
    <property type="entry name" value="SAF_AH_GD"/>
    <property type="match status" value="1"/>
</dbReference>
<keyword evidence="1" id="KW-0418">Kinase</keyword>
<dbReference type="Proteomes" id="UP000078406">
    <property type="component" value="Unassembled WGS sequence"/>
</dbReference>
<reference evidence="1 2" key="1">
    <citation type="journal article" date="2016" name="Syst. Appl. Microbiol.">
        <title>Vibrio bivalvicida sp. nov., a novel larval pathogen for bivalve molluscs reared in a hatchery.</title>
        <authorList>
            <person name="Dubert J."/>
            <person name="Romalde J.L."/>
            <person name="Prado S."/>
            <person name="Barja J.L."/>
        </authorList>
    </citation>
    <scope>NUCLEOTIDE SEQUENCE [LARGE SCALE GENOMIC DNA]</scope>
    <source>
        <strain evidence="1 2">605</strain>
    </source>
</reference>
<name>A0A177Y2J8_9VIBR</name>
<dbReference type="RefSeq" id="WP_054961136.1">
    <property type="nucleotide sequence ID" value="NZ_LLEI02000021.1"/>
</dbReference>
<accession>A0A177Y2J8</accession>
<gene>
    <name evidence="1" type="ORF">APB76_05950</name>
</gene>
<organism evidence="1 2">
    <name type="scientific">Vibrio bivalvicida</name>
    <dbReference type="NCBI Taxonomy" id="1276888"/>
    <lineage>
        <taxon>Bacteria</taxon>
        <taxon>Pseudomonadati</taxon>
        <taxon>Pseudomonadota</taxon>
        <taxon>Gammaproteobacteria</taxon>
        <taxon>Vibrionales</taxon>
        <taxon>Vibrionaceae</taxon>
        <taxon>Vibrio</taxon>
        <taxon>Vibrio oreintalis group</taxon>
    </lineage>
</organism>
<dbReference type="InterPro" id="IPR044144">
    <property type="entry name" value="SAF_UxaA/GarD"/>
</dbReference>
<proteinExistence type="predicted"/>